<protein>
    <submittedName>
        <fullName evidence="2">DUF1194 domain-containing protein</fullName>
    </submittedName>
</protein>
<reference evidence="2 3" key="1">
    <citation type="submission" date="2023-04" db="EMBL/GenBank/DDBJ databases">
        <title>Marinoamorphus aggregata gen. nov., sp. Nov., isolate from tissue of brittle star Ophioplocus japonicus.</title>
        <authorList>
            <person name="Kawano K."/>
            <person name="Sawayama S."/>
            <person name="Nakagawa S."/>
        </authorList>
    </citation>
    <scope>NUCLEOTIDE SEQUENCE [LARGE SCALE GENOMIC DNA]</scope>
    <source>
        <strain evidence="2 3">NKW23</strain>
    </source>
</reference>
<dbReference type="RefSeq" id="WP_285672205.1">
    <property type="nucleotide sequence ID" value="NZ_BSYI01000019.1"/>
</dbReference>
<gene>
    <name evidence="2" type="ORF">LNKW23_26230</name>
</gene>
<dbReference type="Proteomes" id="UP001239909">
    <property type="component" value="Unassembled WGS sequence"/>
</dbReference>
<dbReference type="Pfam" id="PF06707">
    <property type="entry name" value="DUF1194"/>
    <property type="match status" value="1"/>
</dbReference>
<feature type="signal peptide" evidence="1">
    <location>
        <begin position="1"/>
        <end position="27"/>
    </location>
</feature>
<evidence type="ECO:0000313" key="2">
    <source>
        <dbReference type="EMBL" id="GMG83410.1"/>
    </source>
</evidence>
<evidence type="ECO:0000313" key="3">
    <source>
        <dbReference type="Proteomes" id="UP001239909"/>
    </source>
</evidence>
<feature type="chain" id="PRO_5047322479" evidence="1">
    <location>
        <begin position="28"/>
        <end position="231"/>
    </location>
</feature>
<dbReference type="Gene3D" id="3.40.50.410">
    <property type="entry name" value="von Willebrand factor, type A domain"/>
    <property type="match status" value="1"/>
</dbReference>
<organism evidence="2 3">
    <name type="scientific">Paralimibaculum aggregatum</name>
    <dbReference type="NCBI Taxonomy" id="3036245"/>
    <lineage>
        <taxon>Bacteria</taxon>
        <taxon>Pseudomonadati</taxon>
        <taxon>Pseudomonadota</taxon>
        <taxon>Alphaproteobacteria</taxon>
        <taxon>Rhodobacterales</taxon>
        <taxon>Paracoccaceae</taxon>
        <taxon>Paralimibaculum</taxon>
    </lineage>
</organism>
<dbReference type="InterPro" id="IPR036465">
    <property type="entry name" value="vWFA_dom_sf"/>
</dbReference>
<sequence>MREALRRNRLRACLAAALLLAPVRAPACALALIFALDVSASIDGKEYRQQRDGLAAALLDAGVQEAILAQPGGVAFAAYEWSGRYQQDMMLPWTAVTDRAGITGVSAAIAGHPRSYAEFPTAIGYALGYGAVLMRGAPDCTRRVIDISGDGIGNEGFGPEAAYREFGFRGITVNGLAIDPGDGTVLDYYLARIPHGEGAFIEHARGFADYAAAIRRKLLRELFGPQMVQAR</sequence>
<accession>A0ABQ6LR61</accession>
<proteinExistence type="predicted"/>
<keyword evidence="3" id="KW-1185">Reference proteome</keyword>
<dbReference type="SUPFAM" id="SSF53300">
    <property type="entry name" value="vWA-like"/>
    <property type="match status" value="1"/>
</dbReference>
<keyword evidence="1" id="KW-0732">Signal</keyword>
<dbReference type="EMBL" id="BSYI01000019">
    <property type="protein sequence ID" value="GMG83410.1"/>
    <property type="molecule type" value="Genomic_DNA"/>
</dbReference>
<dbReference type="InterPro" id="IPR010607">
    <property type="entry name" value="DUF1194"/>
</dbReference>
<evidence type="ECO:0000256" key="1">
    <source>
        <dbReference type="SAM" id="SignalP"/>
    </source>
</evidence>
<name>A0ABQ6LR61_9RHOB</name>
<comment type="caution">
    <text evidence="2">The sequence shown here is derived from an EMBL/GenBank/DDBJ whole genome shotgun (WGS) entry which is preliminary data.</text>
</comment>